<gene>
    <name evidence="3" type="ORF">PPRIM_AZ9-3.1.T1140137</name>
</gene>
<feature type="coiled-coil region" evidence="1">
    <location>
        <begin position="156"/>
        <end position="190"/>
    </location>
</feature>
<feature type="compositionally biased region" description="Polar residues" evidence="2">
    <location>
        <begin position="357"/>
        <end position="372"/>
    </location>
</feature>
<evidence type="ECO:0000313" key="3">
    <source>
        <dbReference type="EMBL" id="CAD8101154.1"/>
    </source>
</evidence>
<keyword evidence="1" id="KW-0175">Coiled coil</keyword>
<evidence type="ECO:0000313" key="4">
    <source>
        <dbReference type="Proteomes" id="UP000688137"/>
    </source>
</evidence>
<dbReference type="EMBL" id="CAJJDM010000117">
    <property type="protein sequence ID" value="CAD8101154.1"/>
    <property type="molecule type" value="Genomic_DNA"/>
</dbReference>
<name>A0A8S1PDX4_PARPR</name>
<accession>A0A8S1PDX4</accession>
<dbReference type="Proteomes" id="UP000688137">
    <property type="component" value="Unassembled WGS sequence"/>
</dbReference>
<protein>
    <submittedName>
        <fullName evidence="3">Uncharacterized protein</fullName>
    </submittedName>
</protein>
<organism evidence="3 4">
    <name type="scientific">Paramecium primaurelia</name>
    <dbReference type="NCBI Taxonomy" id="5886"/>
    <lineage>
        <taxon>Eukaryota</taxon>
        <taxon>Sar</taxon>
        <taxon>Alveolata</taxon>
        <taxon>Ciliophora</taxon>
        <taxon>Intramacronucleata</taxon>
        <taxon>Oligohymenophorea</taxon>
        <taxon>Peniculida</taxon>
        <taxon>Parameciidae</taxon>
        <taxon>Paramecium</taxon>
    </lineage>
</organism>
<sequence length="492" mass="57820">MNKSVLLEMQLKEALDREINLKKLNESLMQAMSGIANQEKGKEIHLLNQLHDQELFNLKSTLQEKITIVEYEHRKKCQEFIQLQNDYKQLLQEQENEKCLRCVELQYQLSLMIKQNEIEKEGLAHEFADALSNQKSIFEYDLNCLKIKLNQLTYQLDCECKDKEKLQKTIEELNKTHDQAQRNLMLQIADLNRSHNETITYNNQYQMNNQQRDQIQTARLTQNEQEKLILEKQLLEYKEINYKLDSQLKILNQQLHDKETKLVEQKTELTKKLHNEKKIAEQCQVVALKLKNDFQRKQSLLIEDSLKKEQQLKTIQTQLTRQKSKNKFYENALNQVNLQEIKNATPKQIKHKKNNHSNDYNSSRQTGHQKNTLSQGNIGKIKLLPSSILKSEADSIQFNLTDMLNSTRNIDQQNLSCRQSNDDITYNIEQFNCVAKIIQTNEDSVTPTQILTDRQLSPRTRIQTVNPKGPAQKVRQIQADLSKENVIVRYKT</sequence>
<proteinExistence type="predicted"/>
<comment type="caution">
    <text evidence="3">The sequence shown here is derived from an EMBL/GenBank/DDBJ whole genome shotgun (WGS) entry which is preliminary data.</text>
</comment>
<evidence type="ECO:0000256" key="1">
    <source>
        <dbReference type="SAM" id="Coils"/>
    </source>
</evidence>
<evidence type="ECO:0000256" key="2">
    <source>
        <dbReference type="SAM" id="MobiDB-lite"/>
    </source>
</evidence>
<reference evidence="3" key="1">
    <citation type="submission" date="2021-01" db="EMBL/GenBank/DDBJ databases">
        <authorList>
            <consortium name="Genoscope - CEA"/>
            <person name="William W."/>
        </authorList>
    </citation>
    <scope>NUCLEOTIDE SEQUENCE</scope>
</reference>
<feature type="region of interest" description="Disordered" evidence="2">
    <location>
        <begin position="346"/>
        <end position="372"/>
    </location>
</feature>
<dbReference type="AlphaFoldDB" id="A0A8S1PDX4"/>
<keyword evidence="4" id="KW-1185">Reference proteome</keyword>